<gene>
    <name evidence="3 6" type="ORF">EGR_00486</name>
    <name evidence="2" type="ORF">EgrG_002021000</name>
</gene>
<keyword evidence="4" id="KW-1185">Reference proteome</keyword>
<dbReference type="CTD" id="36336201"/>
<dbReference type="AlphaFoldDB" id="U6IXT1"/>
<dbReference type="EMBL" id="APAU02000002">
    <property type="protein sequence ID" value="EUB64536.1"/>
    <property type="molecule type" value="Genomic_DNA"/>
</dbReference>
<dbReference type="Proteomes" id="UP000492820">
    <property type="component" value="Unassembled WGS sequence"/>
</dbReference>
<dbReference type="Proteomes" id="UP000019149">
    <property type="component" value="Unassembled WGS sequence"/>
</dbReference>
<sequence>MPRCVEVVIEVDGIEPHAYENAHVKSSNGTESPKSRSDLIAGENLLGASHSAFTHPGPSPVSPSSSPHQYTTSESQ</sequence>
<reference evidence="3 4" key="1">
    <citation type="journal article" date="2013" name="Nat. Genet.">
        <title>The genome of the hydatid tapeworm Echinococcus granulosus.</title>
        <authorList>
            <person name="Zheng H."/>
            <person name="Zhang W."/>
            <person name="Zhang L."/>
            <person name="Zhang Z."/>
            <person name="Li J."/>
            <person name="Lu G."/>
            <person name="Zhu Y."/>
            <person name="Wang Y."/>
            <person name="Huang Y."/>
            <person name="Liu J."/>
            <person name="Kang H."/>
            <person name="Chen J."/>
            <person name="Wang L."/>
            <person name="Chen A."/>
            <person name="Yu S."/>
            <person name="Gao Z."/>
            <person name="Jin L."/>
            <person name="Gu W."/>
            <person name="Wang Z."/>
            <person name="Zhao L."/>
            <person name="Shi B."/>
            <person name="Wen H."/>
            <person name="Lin R."/>
            <person name="Jones M.K."/>
            <person name="Brejova B."/>
            <person name="Vinar T."/>
            <person name="Zhao G."/>
            <person name="McManus D.P."/>
            <person name="Chen Z."/>
            <person name="Zhou Y."/>
            <person name="Wang S."/>
        </authorList>
    </citation>
    <scope>NUCLEOTIDE SEQUENCE [LARGE SCALE GENOMIC DNA]</scope>
</reference>
<reference evidence="2 5" key="2">
    <citation type="journal article" date="2013" name="Nature">
        <title>The genomes of four tapeworm species reveal adaptations to parasitism.</title>
        <authorList>
            <person name="Tsai I.J."/>
            <person name="Zarowiecki M."/>
            <person name="Holroyd N."/>
            <person name="Garciarrubio A."/>
            <person name="Sanchez-Flores A."/>
            <person name="Brooks K.L."/>
            <person name="Tracey A."/>
            <person name="Bobes R.J."/>
            <person name="Fragoso G."/>
            <person name="Sciutto E."/>
            <person name="Aslett M."/>
            <person name="Beasley H."/>
            <person name="Bennett H.M."/>
            <person name="Cai J."/>
            <person name="Camicia F."/>
            <person name="Clark R."/>
            <person name="Cucher M."/>
            <person name="De Silva N."/>
            <person name="Day T.A."/>
            <person name="Deplazes P."/>
            <person name="Estrada K."/>
            <person name="Fernandez C."/>
            <person name="Holland P.W."/>
            <person name="Hou J."/>
            <person name="Hu S."/>
            <person name="Huckvale T."/>
            <person name="Hung S.S."/>
            <person name="Kamenetzky L."/>
            <person name="Keane J.A."/>
            <person name="Kiss F."/>
            <person name="Koziol U."/>
            <person name="Lambert O."/>
            <person name="Liu K."/>
            <person name="Luo X."/>
            <person name="Luo Y."/>
            <person name="Macchiaroli N."/>
            <person name="Nichol S."/>
            <person name="Paps J."/>
            <person name="Parkinson J."/>
            <person name="Pouchkina-Stantcheva N."/>
            <person name="Riddiford N."/>
            <person name="Rosenzvit M."/>
            <person name="Salinas G."/>
            <person name="Wasmuth J.D."/>
            <person name="Zamanian M."/>
            <person name="Zheng Y."/>
            <person name="Cai X."/>
            <person name="Soberon X."/>
            <person name="Olson P.D."/>
            <person name="Laclette J.P."/>
            <person name="Brehm K."/>
            <person name="Berriman M."/>
            <person name="Garciarrubio A."/>
            <person name="Bobes R.J."/>
            <person name="Fragoso G."/>
            <person name="Sanchez-Flores A."/>
            <person name="Estrada K."/>
            <person name="Cevallos M.A."/>
            <person name="Morett E."/>
            <person name="Gonzalez V."/>
            <person name="Portillo T."/>
            <person name="Ochoa-Leyva A."/>
            <person name="Jose M.V."/>
            <person name="Sciutto E."/>
            <person name="Landa A."/>
            <person name="Jimenez L."/>
            <person name="Valdes V."/>
            <person name="Carrero J.C."/>
            <person name="Larralde C."/>
            <person name="Morales-Montor J."/>
            <person name="Limon-Lason J."/>
            <person name="Soberon X."/>
            <person name="Laclette J.P."/>
        </authorList>
    </citation>
    <scope>NUCLEOTIDE SEQUENCE [LARGE SCALE GENOMIC DNA]</scope>
</reference>
<proteinExistence type="predicted"/>
<evidence type="ECO:0000313" key="4">
    <source>
        <dbReference type="Proteomes" id="UP000019149"/>
    </source>
</evidence>
<evidence type="ECO:0000313" key="6">
    <source>
        <dbReference type="WBParaSite" id="EgrG_002021000"/>
    </source>
</evidence>
<organism evidence="3 4">
    <name type="scientific">Echinococcus granulosus</name>
    <name type="common">Hydatid tapeworm</name>
    <dbReference type="NCBI Taxonomy" id="6210"/>
    <lineage>
        <taxon>Eukaryota</taxon>
        <taxon>Metazoa</taxon>
        <taxon>Spiralia</taxon>
        <taxon>Lophotrochozoa</taxon>
        <taxon>Platyhelminthes</taxon>
        <taxon>Cestoda</taxon>
        <taxon>Eucestoda</taxon>
        <taxon>Cyclophyllidea</taxon>
        <taxon>Taeniidae</taxon>
        <taxon>Echinococcus</taxon>
        <taxon>Echinococcus granulosus group</taxon>
    </lineage>
</organism>
<protein>
    <submittedName>
        <fullName evidence="3 6">Uncharacterized protein</fullName>
    </submittedName>
</protein>
<name>U6IXT1_ECHGR</name>
<dbReference type="WBParaSite" id="EgrG_002021000">
    <property type="protein sequence ID" value="EgrG_002021000"/>
    <property type="gene ID" value="EgrG_002021000"/>
</dbReference>
<dbReference type="EMBL" id="LK028576">
    <property type="protein sequence ID" value="CDS16610.1"/>
    <property type="molecule type" value="Genomic_DNA"/>
</dbReference>
<evidence type="ECO:0000256" key="1">
    <source>
        <dbReference type="SAM" id="MobiDB-lite"/>
    </source>
</evidence>
<reference evidence="2" key="3">
    <citation type="submission" date="2014-06" db="EMBL/GenBank/DDBJ databases">
        <authorList>
            <person name="Aslett M."/>
        </authorList>
    </citation>
    <scope>NUCLEOTIDE SEQUENCE</scope>
</reference>
<accession>U6IXT1</accession>
<feature type="region of interest" description="Disordered" evidence="1">
    <location>
        <begin position="43"/>
        <end position="76"/>
    </location>
</feature>
<dbReference type="GeneID" id="36336201"/>
<evidence type="ECO:0000313" key="3">
    <source>
        <dbReference type="EMBL" id="EUB64536.1"/>
    </source>
</evidence>
<evidence type="ECO:0000313" key="2">
    <source>
        <dbReference type="EMBL" id="CDS16610.1"/>
    </source>
</evidence>
<evidence type="ECO:0000313" key="5">
    <source>
        <dbReference type="Proteomes" id="UP000492820"/>
    </source>
</evidence>
<reference evidence="6" key="4">
    <citation type="submission" date="2020-10" db="UniProtKB">
        <authorList>
            <consortium name="WormBaseParasite"/>
        </authorList>
    </citation>
    <scope>IDENTIFICATION</scope>
</reference>
<dbReference type="RefSeq" id="XP_024355732.1">
    <property type="nucleotide sequence ID" value="XM_024489735.1"/>
</dbReference>
<dbReference type="KEGG" id="egl:EGR_00486"/>